<dbReference type="SUPFAM" id="SSF53756">
    <property type="entry name" value="UDP-Glycosyltransferase/glycogen phosphorylase"/>
    <property type="match status" value="1"/>
</dbReference>
<feature type="domain" description="Glycosyltransferase family 28 N-terminal" evidence="4">
    <location>
        <begin position="7"/>
        <end position="140"/>
    </location>
</feature>
<dbReference type="PANTHER" id="PTHR21015">
    <property type="entry name" value="UDP-N-ACETYLGLUCOSAMINE--N-ACETYLMURAMYL-(PENTAPEPTIDE) PYROPHOSPHORYL-UNDECAPRENOL N-ACETYLGLUCOSAMINE TRANSFERASE 1"/>
    <property type="match status" value="1"/>
</dbReference>
<dbReference type="AlphaFoldDB" id="A0A1F5F5Q9"/>
<evidence type="ECO:0000256" key="2">
    <source>
        <dbReference type="ARBA" id="ARBA00022679"/>
    </source>
</evidence>
<dbReference type="GO" id="GO:1901137">
    <property type="term" value="P:carbohydrate derivative biosynthetic process"/>
    <property type="evidence" value="ECO:0007669"/>
    <property type="project" value="UniProtKB-ARBA"/>
</dbReference>
<dbReference type="EMBL" id="MFAK01000019">
    <property type="protein sequence ID" value="OGD74978.1"/>
    <property type="molecule type" value="Genomic_DNA"/>
</dbReference>
<keyword evidence="1" id="KW-0328">Glycosyltransferase</keyword>
<dbReference type="InterPro" id="IPR007235">
    <property type="entry name" value="Glyco_trans_28_C"/>
</dbReference>
<keyword evidence="3" id="KW-1133">Transmembrane helix</keyword>
<dbReference type="GO" id="GO:0016758">
    <property type="term" value="F:hexosyltransferase activity"/>
    <property type="evidence" value="ECO:0007669"/>
    <property type="project" value="InterPro"/>
</dbReference>
<comment type="caution">
    <text evidence="6">The sequence shown here is derived from an EMBL/GenBank/DDBJ whole genome shotgun (WGS) entry which is preliminary data.</text>
</comment>
<evidence type="ECO:0000313" key="6">
    <source>
        <dbReference type="EMBL" id="OGD74978.1"/>
    </source>
</evidence>
<protein>
    <recommendedName>
        <fullName evidence="8">UDP-N-acetylglucosamine--N-acetylmuramyl-(pentapeptide) pyrophosphoryl-undecaprenol N-acetylglucosamine transferase</fullName>
    </recommendedName>
</protein>
<name>A0A1F5F5Q9_9BACT</name>
<evidence type="ECO:0008006" key="8">
    <source>
        <dbReference type="Google" id="ProtNLM"/>
    </source>
</evidence>
<evidence type="ECO:0000256" key="1">
    <source>
        <dbReference type="ARBA" id="ARBA00022676"/>
    </source>
</evidence>
<evidence type="ECO:0000256" key="3">
    <source>
        <dbReference type="SAM" id="Phobius"/>
    </source>
</evidence>
<keyword evidence="3" id="KW-0812">Transmembrane</keyword>
<sequence>MRRIVITGGHHNAALVVALLLTKQGIQVEWIGHRHSSRGDQLDSAEYLEVTASGLSFHDLTAARLIFNLREIILAPLGLVRALYLLRTLRPDAILSFGGYLGGTVSLAAYVLGLPIYLHEQTSSAGRANKLIGRLAKRIYLTWADSARYFPAVKTKMVGLPLRPSLLSPTRKSFFARHKLTLIVMGGKLGAHCLNQFIFTHLTELLSHVNIIHQTGTNSVTGDYVHAVSLQNSLGSLSDCYLPVGYIAESEIGTYLKSADYYFGRSGAHICYELGLLGLPAILTPLTITHDQEQFRNARILVKAGLGIILAESSLTLPHFVTELKALASLTPAPLKLPKTAGSTLVRDFVSNLYGT</sequence>
<dbReference type="Proteomes" id="UP000176191">
    <property type="component" value="Unassembled WGS sequence"/>
</dbReference>
<dbReference type="CDD" id="cd03785">
    <property type="entry name" value="GT28_MurG"/>
    <property type="match status" value="1"/>
</dbReference>
<dbReference type="Gene3D" id="3.40.50.2000">
    <property type="entry name" value="Glycogen Phosphorylase B"/>
    <property type="match status" value="2"/>
</dbReference>
<dbReference type="PANTHER" id="PTHR21015:SF22">
    <property type="entry name" value="GLYCOSYLTRANSFERASE"/>
    <property type="match status" value="1"/>
</dbReference>
<organism evidence="6 7">
    <name type="scientific">Candidatus Collierbacteria bacterium RIFOXYA2_FULL_46_10</name>
    <dbReference type="NCBI Taxonomy" id="1817726"/>
    <lineage>
        <taxon>Bacteria</taxon>
        <taxon>Candidatus Collieribacteriota</taxon>
    </lineage>
</organism>
<gene>
    <name evidence="6" type="ORF">A2228_00825</name>
</gene>
<proteinExistence type="predicted"/>
<accession>A0A1F5F5Q9</accession>
<evidence type="ECO:0000259" key="4">
    <source>
        <dbReference type="Pfam" id="PF03033"/>
    </source>
</evidence>
<feature type="domain" description="Glycosyl transferase family 28 C-terminal" evidence="5">
    <location>
        <begin position="181"/>
        <end position="327"/>
    </location>
</feature>
<keyword evidence="3" id="KW-0472">Membrane</keyword>
<dbReference type="InterPro" id="IPR004276">
    <property type="entry name" value="GlycoTrans_28_N"/>
</dbReference>
<keyword evidence="2" id="KW-0808">Transferase</keyword>
<evidence type="ECO:0000259" key="5">
    <source>
        <dbReference type="Pfam" id="PF04101"/>
    </source>
</evidence>
<evidence type="ECO:0000313" key="7">
    <source>
        <dbReference type="Proteomes" id="UP000176191"/>
    </source>
</evidence>
<dbReference type="Pfam" id="PF04101">
    <property type="entry name" value="Glyco_tran_28_C"/>
    <property type="match status" value="1"/>
</dbReference>
<dbReference type="GO" id="GO:0005975">
    <property type="term" value="P:carbohydrate metabolic process"/>
    <property type="evidence" value="ECO:0007669"/>
    <property type="project" value="InterPro"/>
</dbReference>
<dbReference type="Pfam" id="PF03033">
    <property type="entry name" value="Glyco_transf_28"/>
    <property type="match status" value="1"/>
</dbReference>
<reference evidence="6 7" key="1">
    <citation type="journal article" date="2016" name="Nat. Commun.">
        <title>Thousands of microbial genomes shed light on interconnected biogeochemical processes in an aquifer system.</title>
        <authorList>
            <person name="Anantharaman K."/>
            <person name="Brown C.T."/>
            <person name="Hug L.A."/>
            <person name="Sharon I."/>
            <person name="Castelle C.J."/>
            <person name="Probst A.J."/>
            <person name="Thomas B.C."/>
            <person name="Singh A."/>
            <person name="Wilkins M.J."/>
            <person name="Karaoz U."/>
            <person name="Brodie E.L."/>
            <person name="Williams K.H."/>
            <person name="Hubbard S.S."/>
            <person name="Banfield J.F."/>
        </authorList>
    </citation>
    <scope>NUCLEOTIDE SEQUENCE [LARGE SCALE GENOMIC DNA]</scope>
</reference>
<feature type="transmembrane region" description="Helical" evidence="3">
    <location>
        <begin position="93"/>
        <end position="118"/>
    </location>
</feature>